<feature type="compositionally biased region" description="Pro residues" evidence="4">
    <location>
        <begin position="229"/>
        <end position="241"/>
    </location>
</feature>
<gene>
    <name evidence="7" type="ORF">DR999_PMT14486</name>
</gene>
<dbReference type="Proteomes" id="UP000297703">
    <property type="component" value="Unassembled WGS sequence"/>
</dbReference>
<feature type="region of interest" description="Disordered" evidence="4">
    <location>
        <begin position="204"/>
        <end position="313"/>
    </location>
</feature>
<dbReference type="InterPro" id="IPR049883">
    <property type="entry name" value="NOTCH1_EGF-like"/>
</dbReference>
<feature type="signal peptide" evidence="5">
    <location>
        <begin position="1"/>
        <end position="24"/>
    </location>
</feature>
<evidence type="ECO:0000256" key="5">
    <source>
        <dbReference type="SAM" id="SignalP"/>
    </source>
</evidence>
<keyword evidence="1" id="KW-0245">EGF-like domain</keyword>
<dbReference type="InterPro" id="IPR008160">
    <property type="entry name" value="Collagen"/>
</dbReference>
<protein>
    <submittedName>
        <fullName evidence="7">Collagen alpha-1(XV) chain</fullName>
    </submittedName>
</protein>
<evidence type="ECO:0000259" key="6">
    <source>
        <dbReference type="PROSITE" id="PS01186"/>
    </source>
</evidence>
<dbReference type="PANTHER" id="PTHR24637:SF421">
    <property type="entry name" value="CUTICLE COLLAGEN DPY-2"/>
    <property type="match status" value="1"/>
</dbReference>
<dbReference type="STRING" id="55544.A0A4D9E896"/>
<dbReference type="SUPFAM" id="SSF57196">
    <property type="entry name" value="EGF/Laminin"/>
    <property type="match status" value="1"/>
</dbReference>
<dbReference type="PROSITE" id="PS01186">
    <property type="entry name" value="EGF_2"/>
    <property type="match status" value="1"/>
</dbReference>
<organism evidence="7 8">
    <name type="scientific">Platysternon megacephalum</name>
    <name type="common">big-headed turtle</name>
    <dbReference type="NCBI Taxonomy" id="55544"/>
    <lineage>
        <taxon>Eukaryota</taxon>
        <taxon>Metazoa</taxon>
        <taxon>Chordata</taxon>
        <taxon>Craniata</taxon>
        <taxon>Vertebrata</taxon>
        <taxon>Euteleostomi</taxon>
        <taxon>Archelosauria</taxon>
        <taxon>Testudinata</taxon>
        <taxon>Testudines</taxon>
        <taxon>Cryptodira</taxon>
        <taxon>Durocryptodira</taxon>
        <taxon>Testudinoidea</taxon>
        <taxon>Platysternidae</taxon>
        <taxon>Platysternon</taxon>
    </lineage>
</organism>
<feature type="domain" description="EGF-like" evidence="6">
    <location>
        <begin position="143"/>
        <end position="158"/>
    </location>
</feature>
<evidence type="ECO:0000256" key="4">
    <source>
        <dbReference type="SAM" id="MobiDB-lite"/>
    </source>
</evidence>
<dbReference type="OrthoDB" id="9946071at2759"/>
<dbReference type="GO" id="GO:0005509">
    <property type="term" value="F:calcium ion binding"/>
    <property type="evidence" value="ECO:0007669"/>
    <property type="project" value="InterPro"/>
</dbReference>
<sequence>MLRLLEAELLFASLLSGPFPPLSGDRKSESCPENKILTVEYSCTGAGGTPATCLRRKCCEGYRFVMGQCIPESVDVCADFPCEQQCTDNFGRVLCTCFPGYRFDRERHKTHLHPYCLDIDECVESGGAVCDQLCTNTPGSYRCHCQRGYYIASDGTTCLKSSNGTTVVKSETLMGTRSCSITCEEFTSMKQTVSQLRHKLLLPGLDNESGKSWMRINQKPADPSHRPPVLGPPGPPGPPGDPGATGEKGSPGAVGPPGPPGTPGPRGDMGPMGPYPDFAHIKIGRRGPVGAPGAPGRNGQKGERGYPGPRGPPVRMEKQLAAWSIRQSNGQKPHPGPQVPTALLLGQGPPGSFDFLLLMMADIRNDIIELQEKVFGQRRRMEFEMPSANSRDSEVHEWGSGQEELLRGPRPTRSAT</sequence>
<keyword evidence="5" id="KW-0732">Signal</keyword>
<dbReference type="Gene3D" id="2.10.25.10">
    <property type="entry name" value="Laminin"/>
    <property type="match status" value="2"/>
</dbReference>
<evidence type="ECO:0000256" key="3">
    <source>
        <dbReference type="ARBA" id="ARBA00023157"/>
    </source>
</evidence>
<keyword evidence="2" id="KW-0677">Repeat</keyword>
<feature type="region of interest" description="Disordered" evidence="4">
    <location>
        <begin position="385"/>
        <end position="416"/>
    </location>
</feature>
<evidence type="ECO:0000313" key="8">
    <source>
        <dbReference type="Proteomes" id="UP000297703"/>
    </source>
</evidence>
<feature type="compositionally biased region" description="Low complexity" evidence="4">
    <location>
        <begin position="265"/>
        <end position="276"/>
    </location>
</feature>
<name>A0A4D9E896_9SAUR</name>
<dbReference type="InterPro" id="IPR009030">
    <property type="entry name" value="Growth_fac_rcpt_cys_sf"/>
</dbReference>
<dbReference type="GO" id="GO:0005581">
    <property type="term" value="C:collagen trimer"/>
    <property type="evidence" value="ECO:0007669"/>
    <property type="project" value="UniProtKB-KW"/>
</dbReference>
<keyword evidence="8" id="KW-1185">Reference proteome</keyword>
<dbReference type="AlphaFoldDB" id="A0A4D9E896"/>
<evidence type="ECO:0000313" key="7">
    <source>
        <dbReference type="EMBL" id="TFK03084.1"/>
    </source>
</evidence>
<feature type="compositionally biased region" description="Pro residues" evidence="4">
    <location>
        <begin position="254"/>
        <end position="263"/>
    </location>
</feature>
<feature type="chain" id="PRO_5020025893" evidence="5">
    <location>
        <begin position="25"/>
        <end position="416"/>
    </location>
</feature>
<accession>A0A4D9E896</accession>
<comment type="caution">
    <text evidence="7">The sequence shown here is derived from an EMBL/GenBank/DDBJ whole genome shotgun (WGS) entry which is preliminary data.</text>
</comment>
<dbReference type="InterPro" id="IPR001881">
    <property type="entry name" value="EGF-like_Ca-bd_dom"/>
</dbReference>
<dbReference type="SMART" id="SM00179">
    <property type="entry name" value="EGF_CA"/>
    <property type="match status" value="2"/>
</dbReference>
<dbReference type="PROSITE" id="PS01187">
    <property type="entry name" value="EGF_CA"/>
    <property type="match status" value="1"/>
</dbReference>
<dbReference type="FunFam" id="2.10.25.10:FF:000240">
    <property type="entry name" value="Vitamin K-dependent protein S"/>
    <property type="match status" value="1"/>
</dbReference>
<dbReference type="InterPro" id="IPR018097">
    <property type="entry name" value="EGF_Ca-bd_CS"/>
</dbReference>
<keyword evidence="7" id="KW-0176">Collagen</keyword>
<evidence type="ECO:0000256" key="1">
    <source>
        <dbReference type="ARBA" id="ARBA00022536"/>
    </source>
</evidence>
<dbReference type="PANTHER" id="PTHR24637">
    <property type="entry name" value="COLLAGEN"/>
    <property type="match status" value="1"/>
</dbReference>
<dbReference type="Pfam" id="PF01391">
    <property type="entry name" value="Collagen"/>
    <property type="match status" value="1"/>
</dbReference>
<keyword evidence="3" id="KW-1015">Disulfide bond</keyword>
<dbReference type="InterPro" id="IPR000742">
    <property type="entry name" value="EGF"/>
</dbReference>
<dbReference type="EMBL" id="QXTE01000167">
    <property type="protein sequence ID" value="TFK03084.1"/>
    <property type="molecule type" value="Genomic_DNA"/>
</dbReference>
<reference evidence="7 8" key="2">
    <citation type="submission" date="2019-04" db="EMBL/GenBank/DDBJ databases">
        <title>The genome sequence of big-headed turtle.</title>
        <authorList>
            <person name="Gong S."/>
        </authorList>
    </citation>
    <scope>NUCLEOTIDE SEQUENCE [LARGE SCALE GENOMIC DNA]</scope>
    <source>
        <strain evidence="7">DO16091913</strain>
        <tissue evidence="7">Muscle</tissue>
    </source>
</reference>
<dbReference type="CDD" id="cd00054">
    <property type="entry name" value="EGF_CA"/>
    <property type="match status" value="1"/>
</dbReference>
<evidence type="ECO:0000256" key="2">
    <source>
        <dbReference type="ARBA" id="ARBA00022737"/>
    </source>
</evidence>
<reference evidence="7 8" key="1">
    <citation type="submission" date="2019-04" db="EMBL/GenBank/DDBJ databases">
        <title>Draft genome of the big-headed turtle Platysternon megacephalum.</title>
        <authorList>
            <person name="Gong S."/>
        </authorList>
    </citation>
    <scope>NUCLEOTIDE SEQUENCE [LARGE SCALE GENOMIC DNA]</scope>
    <source>
        <strain evidence="7">DO16091913</strain>
        <tissue evidence="7">Muscle</tissue>
    </source>
</reference>
<feature type="compositionally biased region" description="Low complexity" evidence="4">
    <location>
        <begin position="286"/>
        <end position="298"/>
    </location>
</feature>
<proteinExistence type="predicted"/>
<dbReference type="Pfam" id="PF07645">
    <property type="entry name" value="EGF_CA"/>
    <property type="match status" value="1"/>
</dbReference>
<dbReference type="SMART" id="SM00181">
    <property type="entry name" value="EGF"/>
    <property type="match status" value="2"/>
</dbReference>
<dbReference type="SUPFAM" id="SSF57184">
    <property type="entry name" value="Growth factor receptor domain"/>
    <property type="match status" value="1"/>
</dbReference>